<evidence type="ECO:0000259" key="7">
    <source>
        <dbReference type="PROSITE" id="PS52004"/>
    </source>
</evidence>
<dbReference type="FunFam" id="3.40.47.10:FF:000019">
    <property type="entry name" value="Polyketide synthase type I"/>
    <property type="match status" value="1"/>
</dbReference>
<dbReference type="PANTHER" id="PTHR43775:SF51">
    <property type="entry name" value="INACTIVE PHENOLPHTHIOCEROL SYNTHESIS POLYKETIDE SYNTHASE TYPE I PKS1-RELATED"/>
    <property type="match status" value="1"/>
</dbReference>
<evidence type="ECO:0000256" key="3">
    <source>
        <dbReference type="ARBA" id="ARBA00022679"/>
    </source>
</evidence>
<dbReference type="InterPro" id="IPR014031">
    <property type="entry name" value="Ketoacyl_synth_C"/>
</dbReference>
<keyword evidence="4" id="KW-0511">Multifunctional enzyme</keyword>
<accession>A0A1K2F8K7</accession>
<dbReference type="InterPro" id="IPR036736">
    <property type="entry name" value="ACP-like_sf"/>
</dbReference>
<dbReference type="InterPro" id="IPR009081">
    <property type="entry name" value="PP-bd_ACP"/>
</dbReference>
<keyword evidence="2" id="KW-0597">Phosphoprotein</keyword>
<keyword evidence="5" id="KW-0012">Acyltransferase</keyword>
<dbReference type="Gene3D" id="3.40.50.12780">
    <property type="entry name" value="N-terminal domain of ligase-like"/>
    <property type="match status" value="1"/>
</dbReference>
<dbReference type="SUPFAM" id="SSF56801">
    <property type="entry name" value="Acetyl-CoA synthetase-like"/>
    <property type="match status" value="1"/>
</dbReference>
<dbReference type="Pfam" id="PF02801">
    <property type="entry name" value="Ketoacyl-synt_C"/>
    <property type="match status" value="1"/>
</dbReference>
<dbReference type="InterPro" id="IPR050091">
    <property type="entry name" value="PKS_NRPS_Biosynth_Enz"/>
</dbReference>
<dbReference type="GO" id="GO:0006633">
    <property type="term" value="P:fatty acid biosynthetic process"/>
    <property type="evidence" value="ECO:0007669"/>
    <property type="project" value="InterPro"/>
</dbReference>
<dbReference type="SMART" id="SM00825">
    <property type="entry name" value="PKS_KS"/>
    <property type="match status" value="1"/>
</dbReference>
<dbReference type="InterPro" id="IPR020806">
    <property type="entry name" value="PKS_PP-bd"/>
</dbReference>
<dbReference type="GO" id="GO:0031177">
    <property type="term" value="F:phosphopantetheine binding"/>
    <property type="evidence" value="ECO:0007669"/>
    <property type="project" value="InterPro"/>
</dbReference>
<keyword evidence="1" id="KW-0596">Phosphopantetheine</keyword>
<dbReference type="Gene3D" id="3.40.47.10">
    <property type="match status" value="1"/>
</dbReference>
<dbReference type="PROSITE" id="PS00606">
    <property type="entry name" value="KS3_1"/>
    <property type="match status" value="1"/>
</dbReference>
<proteinExistence type="predicted"/>
<organism evidence="8 9">
    <name type="scientific">Streptomyces atratus</name>
    <dbReference type="NCBI Taxonomy" id="1893"/>
    <lineage>
        <taxon>Bacteria</taxon>
        <taxon>Bacillati</taxon>
        <taxon>Actinomycetota</taxon>
        <taxon>Actinomycetes</taxon>
        <taxon>Kitasatosporales</taxon>
        <taxon>Streptomycetaceae</taxon>
        <taxon>Streptomyces</taxon>
    </lineage>
</organism>
<dbReference type="InterPro" id="IPR014030">
    <property type="entry name" value="Ketoacyl_synth_N"/>
</dbReference>
<dbReference type="Pfam" id="PF13193">
    <property type="entry name" value="AMP-binding_C"/>
    <property type="match status" value="1"/>
</dbReference>
<dbReference type="GO" id="GO:0004315">
    <property type="term" value="F:3-oxoacyl-[acyl-carrier-protein] synthase activity"/>
    <property type="evidence" value="ECO:0007669"/>
    <property type="project" value="InterPro"/>
</dbReference>
<sequence>MLRAELIRPFPEILREHAERSGGKKAFRDARRAVTYAGLEQRTGRIAGHLAALGLEPGDRVVILLGNRVETVESYLAAIRAAAVGVPVNPHSADTELAHILADSGARAVITDSAHIARIRRARSAGDAEPVLVVVPDTALPDAAPGPGTVCYETLATTEPAAPARDSLGLDDITWQLYTSGTTGKPKGVLSTQRSALWSVAASYAPIAGLSAEARVVWPLPLFHSFSHIACVVGVTAVGATARILDGFSAEDVAAAVREESATFLAGVPALYQHLVDAADGQSLRGTGLRTCLVAGAITTVALQTAFETAYGVPLLNLYGSTEACGAITMNTATGPRVEGSCGPAVPGLDVRLVDPGTGRDSAPGAEGEIWVKGPNVMAGYHNRPEATAEVLTDGWYRTGDLARRAPSGHFTISGRLKELIIRGGENIHPTEVEDVLRAVPGVADAAVTGKPDTVLGEVPVAFLVPGPDGLPAPAELLAACRTHLSYFKAPHEFHAVARIPRTASGKITRHALLDHPARLLATSTADHVLHRPRWSPLPARTGSRTAADAPGSWAVLEPAGAEPVSGGRPASALRKAGATVRTYPDVASLTADLAAGAPAPDRVLLLPVAHTDPATAPVTDPVTVTDELTTAVDELLVCDALRTTRVVVVTHGAVSTGPGDPLRNPAHAAARGALRPLDDSQPGRCTRIDLEAPAPEDQDLLALLDAVDSGVTEGAVRHGRVLVPGLRDIAHIGSGTSSDSPLDPRGTVLVTGADNPATADLVRHLVTAHGVRRVLLPYAGEEHTVTALSTELADTGAEITAAAVDLAAVDPADPAALAALIPHPLSLVVHTLPAGLRAAVDTTLPLQHIAGPARLLLIAPPGTAPAAEAFAHAFAAQRHVRGLPALALTTGAGLTGRARTAALDAALLLDGEHSLVADPDATATAEPAPQSAAPEPATVRRLRDELADHTEEERLRSLLDLVRTEAAEVAQLPTTDEIEPDRAFKDLGFTSQAAVRLRSRLTAATGLVLPATLAFDHPTPAAVARHLHTLLTSTGTGTGASDTPAERTTAPDEPIAIVAMGCRLPGGITSPDDLWKMVADGGHGITPFPEDRGWDLTALYHPDPEHPGTMYVRDSGFLHDAAEFDAPFFGIKPREALAMDPQQRLVLETSWETLERAGITPRSLHGTRTGVYVGLMNHDYAGDMGAALGAAEGYVCTGTAGSVASGRVSYILGLEGPAVTVDTACSSSLVALHLAAQALRAGECDLALAGGVTVMAGPGSFIEFSRQGGLAADGRCKPFADGADGTGWSEGVGMLLVERLSDARRNGHQVLAVIRGSAINQDGASNGLTAPNGPSQQRVIRQALANARLSGDQVDVVEAHGTGTVLGDPIEAQALLATYGQDRPGDRPLWLGSLKSNIGHTQAAAGVAGIIKMVMAMRRGVLPRTLNVDVPSSKV</sequence>
<gene>
    <name evidence="8" type="ORF">SAMN02787144_10431</name>
</gene>
<dbReference type="InterPro" id="IPR020841">
    <property type="entry name" value="PKS_Beta-ketoAc_synthase_dom"/>
</dbReference>
<evidence type="ECO:0000256" key="2">
    <source>
        <dbReference type="ARBA" id="ARBA00022553"/>
    </source>
</evidence>
<dbReference type="InterPro" id="IPR018201">
    <property type="entry name" value="Ketoacyl_synth_AS"/>
</dbReference>
<dbReference type="InterPro" id="IPR000873">
    <property type="entry name" value="AMP-dep_synth/lig_dom"/>
</dbReference>
<dbReference type="PANTHER" id="PTHR43775">
    <property type="entry name" value="FATTY ACID SYNTHASE"/>
    <property type="match status" value="1"/>
</dbReference>
<dbReference type="Pfam" id="PF00550">
    <property type="entry name" value="PP-binding"/>
    <property type="match status" value="1"/>
</dbReference>
<feature type="non-terminal residue" evidence="8">
    <location>
        <position position="1436"/>
    </location>
</feature>
<feature type="domain" description="Carrier" evidence="6">
    <location>
        <begin position="957"/>
        <end position="1032"/>
    </location>
</feature>
<feature type="domain" description="Ketosynthase family 3 (KS3)" evidence="7">
    <location>
        <begin position="1053"/>
        <end position="1436"/>
    </location>
</feature>
<dbReference type="InterPro" id="IPR016039">
    <property type="entry name" value="Thiolase-like"/>
</dbReference>
<protein>
    <submittedName>
        <fullName evidence="8">Phosphopantetheine attachment site</fullName>
    </submittedName>
</protein>
<dbReference type="Pfam" id="PF00501">
    <property type="entry name" value="AMP-binding"/>
    <property type="match status" value="1"/>
</dbReference>
<dbReference type="Gene3D" id="3.30.300.30">
    <property type="match status" value="1"/>
</dbReference>
<dbReference type="CDD" id="cd00833">
    <property type="entry name" value="PKS"/>
    <property type="match status" value="1"/>
</dbReference>
<evidence type="ECO:0000259" key="6">
    <source>
        <dbReference type="PROSITE" id="PS50075"/>
    </source>
</evidence>
<keyword evidence="3" id="KW-0808">Transferase</keyword>
<dbReference type="SUPFAM" id="SSF51735">
    <property type="entry name" value="NAD(P)-binding Rossmann-fold domains"/>
    <property type="match status" value="1"/>
</dbReference>
<evidence type="ECO:0000256" key="1">
    <source>
        <dbReference type="ARBA" id="ARBA00022450"/>
    </source>
</evidence>
<dbReference type="Gene3D" id="1.10.1200.10">
    <property type="entry name" value="ACP-like"/>
    <property type="match status" value="1"/>
</dbReference>
<dbReference type="PROSITE" id="PS50075">
    <property type="entry name" value="CARRIER"/>
    <property type="match status" value="1"/>
</dbReference>
<dbReference type="SMART" id="SM00823">
    <property type="entry name" value="PKS_PP"/>
    <property type="match status" value="1"/>
</dbReference>
<name>A0A1K2F8K7_STRAR</name>
<dbReference type="GO" id="GO:0033068">
    <property type="term" value="P:macrolide biosynthetic process"/>
    <property type="evidence" value="ECO:0007669"/>
    <property type="project" value="UniProtKB-ARBA"/>
</dbReference>
<dbReference type="RefSeq" id="WP_143166607.1">
    <property type="nucleotide sequence ID" value="NZ_FPJO01000043.1"/>
</dbReference>
<dbReference type="SUPFAM" id="SSF47336">
    <property type="entry name" value="ACP-like"/>
    <property type="match status" value="1"/>
</dbReference>
<evidence type="ECO:0000256" key="5">
    <source>
        <dbReference type="ARBA" id="ARBA00023315"/>
    </source>
</evidence>
<dbReference type="Pfam" id="PF00109">
    <property type="entry name" value="ketoacyl-synt"/>
    <property type="match status" value="1"/>
</dbReference>
<dbReference type="STRING" id="1893.SAMN02787144_10431"/>
<dbReference type="GO" id="GO:0004312">
    <property type="term" value="F:fatty acid synthase activity"/>
    <property type="evidence" value="ECO:0007669"/>
    <property type="project" value="TreeGrafter"/>
</dbReference>
<dbReference type="Gene3D" id="3.40.50.720">
    <property type="entry name" value="NAD(P)-binding Rossmann-like Domain"/>
    <property type="match status" value="1"/>
</dbReference>
<evidence type="ECO:0000256" key="4">
    <source>
        <dbReference type="ARBA" id="ARBA00023268"/>
    </source>
</evidence>
<dbReference type="InterPro" id="IPR036291">
    <property type="entry name" value="NAD(P)-bd_dom_sf"/>
</dbReference>
<evidence type="ECO:0000313" key="8">
    <source>
        <dbReference type="EMBL" id="SFY44135.1"/>
    </source>
</evidence>
<reference evidence="8 9" key="1">
    <citation type="submission" date="2016-11" db="EMBL/GenBank/DDBJ databases">
        <authorList>
            <person name="Jaros S."/>
            <person name="Januszkiewicz K."/>
            <person name="Wedrychowicz H."/>
        </authorList>
    </citation>
    <scope>NUCLEOTIDE SEQUENCE [LARGE SCALE GENOMIC DNA]</scope>
    <source>
        <strain evidence="8 9">OK807</strain>
    </source>
</reference>
<evidence type="ECO:0000313" key="9">
    <source>
        <dbReference type="Proteomes" id="UP000181909"/>
    </source>
</evidence>
<dbReference type="PROSITE" id="PS52004">
    <property type="entry name" value="KS3_2"/>
    <property type="match status" value="1"/>
</dbReference>
<dbReference type="OrthoDB" id="9778690at2"/>
<dbReference type="InterPro" id="IPR025110">
    <property type="entry name" value="AMP-bd_C"/>
</dbReference>
<dbReference type="Proteomes" id="UP000181909">
    <property type="component" value="Unassembled WGS sequence"/>
</dbReference>
<dbReference type="InterPro" id="IPR042099">
    <property type="entry name" value="ANL_N_sf"/>
</dbReference>
<dbReference type="EMBL" id="FPJO01000043">
    <property type="protein sequence ID" value="SFY44135.1"/>
    <property type="molecule type" value="Genomic_DNA"/>
</dbReference>
<dbReference type="SUPFAM" id="SSF53901">
    <property type="entry name" value="Thiolase-like"/>
    <property type="match status" value="1"/>
</dbReference>
<dbReference type="InterPro" id="IPR045851">
    <property type="entry name" value="AMP-bd_C_sf"/>
</dbReference>